<dbReference type="OrthoDB" id="10398263at2759"/>
<keyword evidence="1" id="KW-0812">Transmembrane</keyword>
<proteinExistence type="predicted"/>
<gene>
    <name evidence="2" type="ORF">Bhyg_07732</name>
</gene>
<evidence type="ECO:0000313" key="2">
    <source>
        <dbReference type="EMBL" id="KAJ6642778.1"/>
    </source>
</evidence>
<protein>
    <submittedName>
        <fullName evidence="2">Uncharacterized protein</fullName>
    </submittedName>
</protein>
<dbReference type="EMBL" id="WJQU01000002">
    <property type="protein sequence ID" value="KAJ6642778.1"/>
    <property type="molecule type" value="Genomic_DNA"/>
</dbReference>
<dbReference type="AlphaFoldDB" id="A0A9Q0S3M7"/>
<name>A0A9Q0S3M7_9DIPT</name>
<keyword evidence="1" id="KW-1133">Transmembrane helix</keyword>
<feature type="non-terminal residue" evidence="2">
    <location>
        <position position="112"/>
    </location>
</feature>
<accession>A0A9Q0S3M7</accession>
<feature type="transmembrane region" description="Helical" evidence="1">
    <location>
        <begin position="6"/>
        <end position="27"/>
    </location>
</feature>
<keyword evidence="1" id="KW-0472">Membrane</keyword>
<evidence type="ECO:0000313" key="3">
    <source>
        <dbReference type="Proteomes" id="UP001151699"/>
    </source>
</evidence>
<organism evidence="2 3">
    <name type="scientific">Pseudolycoriella hygida</name>
    <dbReference type="NCBI Taxonomy" id="35572"/>
    <lineage>
        <taxon>Eukaryota</taxon>
        <taxon>Metazoa</taxon>
        <taxon>Ecdysozoa</taxon>
        <taxon>Arthropoda</taxon>
        <taxon>Hexapoda</taxon>
        <taxon>Insecta</taxon>
        <taxon>Pterygota</taxon>
        <taxon>Neoptera</taxon>
        <taxon>Endopterygota</taxon>
        <taxon>Diptera</taxon>
        <taxon>Nematocera</taxon>
        <taxon>Sciaroidea</taxon>
        <taxon>Sciaridae</taxon>
        <taxon>Pseudolycoriella</taxon>
    </lineage>
</organism>
<sequence length="112" mass="13034">MDSFLVTSLIIMLGLTLGIIISCRWYITKMAIFSDWFVRQQNRNGILDTIENSVRQNGQNNEQNHSPIYCLERDQLQTLDYNEVMNQSKDLPTYEEAIKQYQKSSQPSAIII</sequence>
<comment type="caution">
    <text evidence="2">The sequence shown here is derived from an EMBL/GenBank/DDBJ whole genome shotgun (WGS) entry which is preliminary data.</text>
</comment>
<evidence type="ECO:0000256" key="1">
    <source>
        <dbReference type="SAM" id="Phobius"/>
    </source>
</evidence>
<keyword evidence="3" id="KW-1185">Reference proteome</keyword>
<reference evidence="2" key="1">
    <citation type="submission" date="2022-07" db="EMBL/GenBank/DDBJ databases">
        <authorList>
            <person name="Trinca V."/>
            <person name="Uliana J.V.C."/>
            <person name="Torres T.T."/>
            <person name="Ward R.J."/>
            <person name="Monesi N."/>
        </authorList>
    </citation>
    <scope>NUCLEOTIDE SEQUENCE</scope>
    <source>
        <strain evidence="2">HSMRA1968</strain>
        <tissue evidence="2">Whole embryos</tissue>
    </source>
</reference>
<dbReference type="Proteomes" id="UP001151699">
    <property type="component" value="Chromosome B"/>
</dbReference>